<proteinExistence type="predicted"/>
<dbReference type="Proteomes" id="UP001163828">
    <property type="component" value="Unassembled WGS sequence"/>
</dbReference>
<comment type="caution">
    <text evidence="1">The sequence shown here is derived from an EMBL/GenBank/DDBJ whole genome shotgun (WGS) entry which is preliminary data.</text>
</comment>
<evidence type="ECO:0000313" key="1">
    <source>
        <dbReference type="EMBL" id="KAJ3990746.1"/>
    </source>
</evidence>
<reference evidence="1" key="1">
    <citation type="submission" date="2022-08" db="EMBL/GenBank/DDBJ databases">
        <authorList>
            <consortium name="DOE Joint Genome Institute"/>
            <person name="Min B."/>
            <person name="Riley R."/>
            <person name="Sierra-Patev S."/>
            <person name="Naranjo-Ortiz M."/>
            <person name="Looney B."/>
            <person name="Konkel Z."/>
            <person name="Slot J.C."/>
            <person name="Sakamoto Y."/>
            <person name="Steenwyk J.L."/>
            <person name="Rokas A."/>
            <person name="Carro J."/>
            <person name="Camarero S."/>
            <person name="Ferreira P."/>
            <person name="Molpeceres G."/>
            <person name="Ruiz-Duenas F.J."/>
            <person name="Serrano A."/>
            <person name="Henrissat B."/>
            <person name="Drula E."/>
            <person name="Hughes K.W."/>
            <person name="Mata J.L."/>
            <person name="Ishikawa N.K."/>
            <person name="Vargas-Isla R."/>
            <person name="Ushijima S."/>
            <person name="Smith C.A."/>
            <person name="Ahrendt S."/>
            <person name="Andreopoulos W."/>
            <person name="He G."/>
            <person name="Labutti K."/>
            <person name="Lipzen A."/>
            <person name="Ng V."/>
            <person name="Sandor L."/>
            <person name="Barry K."/>
            <person name="Martinez A.T."/>
            <person name="Xiao Y."/>
            <person name="Gibbons J.G."/>
            <person name="Terashima K."/>
            <person name="Hibbett D.S."/>
            <person name="Grigoriev I.V."/>
        </authorList>
    </citation>
    <scope>NUCLEOTIDE SEQUENCE</scope>
    <source>
        <strain evidence="1">TFB10827</strain>
    </source>
</reference>
<gene>
    <name evidence="1" type="ORF">F5050DRAFT_1716651</name>
</gene>
<accession>A0ABQ8PWF1</accession>
<evidence type="ECO:0000313" key="2">
    <source>
        <dbReference type="Proteomes" id="UP001163828"/>
    </source>
</evidence>
<sequence length="261" mass="28659">MSLEDSLLVISLLETGVGEIGVDFGANLGEVFYEEEFGASPSAQRDPIRSASPLAGMIFSDLLYLSMIPNSVPATLTSRPFPRLCALSAVMFIPADSNCNVRAIDCSNVTLEMGDLGAERNGKSEGTAKLVIRVNCRIELWRVSPPPGIEQFTQYSGLLPSTKYNGELLPKYPDKGFRTATQWRRIHTEVGNNRRKIVLFTFMARVNTHVANKDSCGSSQLQTWKQVAAQKDALKVWRIWTAKGSAVQVVIEMDVGMGQGK</sequence>
<dbReference type="EMBL" id="MU791543">
    <property type="protein sequence ID" value="KAJ3990746.1"/>
    <property type="molecule type" value="Genomic_DNA"/>
</dbReference>
<protein>
    <submittedName>
        <fullName evidence="1">Uncharacterized protein</fullName>
    </submittedName>
</protein>
<organism evidence="1 2">
    <name type="scientific">Lentinula boryana</name>
    <dbReference type="NCBI Taxonomy" id="40481"/>
    <lineage>
        <taxon>Eukaryota</taxon>
        <taxon>Fungi</taxon>
        <taxon>Dikarya</taxon>
        <taxon>Basidiomycota</taxon>
        <taxon>Agaricomycotina</taxon>
        <taxon>Agaricomycetes</taxon>
        <taxon>Agaricomycetidae</taxon>
        <taxon>Agaricales</taxon>
        <taxon>Marasmiineae</taxon>
        <taxon>Omphalotaceae</taxon>
        <taxon>Lentinula</taxon>
    </lineage>
</organism>
<feature type="non-terminal residue" evidence="1">
    <location>
        <position position="261"/>
    </location>
</feature>
<name>A0ABQ8PWF1_9AGAR</name>
<keyword evidence="2" id="KW-1185">Reference proteome</keyword>